<dbReference type="GO" id="GO:0003677">
    <property type="term" value="F:DNA binding"/>
    <property type="evidence" value="ECO:0007669"/>
    <property type="project" value="InterPro"/>
</dbReference>
<dbReference type="InterPro" id="IPR020847">
    <property type="entry name" value="AP_endonuclease_F1_BS"/>
</dbReference>
<name>A0AA47NU18_MERPO</name>
<dbReference type="Pfam" id="PF03372">
    <property type="entry name" value="Exo_endo_phos"/>
    <property type="match status" value="1"/>
</dbReference>
<feature type="domain" description="Endonuclease/exonuclease/phosphatase" evidence="1">
    <location>
        <begin position="4"/>
        <end position="45"/>
    </location>
</feature>
<protein>
    <submittedName>
        <fullName evidence="2">DNA-(Apurinic or apyrimidinic site) lyase 2</fullName>
    </submittedName>
</protein>
<proteinExistence type="predicted"/>
<evidence type="ECO:0000259" key="1">
    <source>
        <dbReference type="Pfam" id="PF03372"/>
    </source>
</evidence>
<dbReference type="EMBL" id="JAOPHQ010004968">
    <property type="protein sequence ID" value="KAK0137133.1"/>
    <property type="molecule type" value="Genomic_DNA"/>
</dbReference>
<dbReference type="GO" id="GO:0006281">
    <property type="term" value="P:DNA repair"/>
    <property type="evidence" value="ECO:0007669"/>
    <property type="project" value="InterPro"/>
</dbReference>
<keyword evidence="2" id="KW-0456">Lyase</keyword>
<dbReference type="InterPro" id="IPR005135">
    <property type="entry name" value="Endo/exonuclease/phosphatase"/>
</dbReference>
<dbReference type="Proteomes" id="UP001174136">
    <property type="component" value="Unassembled WGS sequence"/>
</dbReference>
<reference evidence="2" key="1">
    <citation type="journal article" date="2023" name="Front. Mar. Sci.">
        <title>A new Merluccius polli reference genome to investigate the effects of global change in West African waters.</title>
        <authorList>
            <person name="Mateo J.L."/>
            <person name="Blanco-Fernandez C."/>
            <person name="Garcia-Vazquez E."/>
            <person name="Machado-Schiaffino G."/>
        </authorList>
    </citation>
    <scope>NUCLEOTIDE SEQUENCE</scope>
    <source>
        <strain evidence="2">C29</strain>
        <tissue evidence="2">Fin</tissue>
    </source>
</reference>
<keyword evidence="3" id="KW-1185">Reference proteome</keyword>
<organism evidence="2 3">
    <name type="scientific">Merluccius polli</name>
    <name type="common">Benguela hake</name>
    <name type="synonym">Merluccius cadenati</name>
    <dbReference type="NCBI Taxonomy" id="89951"/>
    <lineage>
        <taxon>Eukaryota</taxon>
        <taxon>Metazoa</taxon>
        <taxon>Chordata</taxon>
        <taxon>Craniata</taxon>
        <taxon>Vertebrata</taxon>
        <taxon>Euteleostomi</taxon>
        <taxon>Actinopterygii</taxon>
        <taxon>Neopterygii</taxon>
        <taxon>Teleostei</taxon>
        <taxon>Neoteleostei</taxon>
        <taxon>Acanthomorphata</taxon>
        <taxon>Zeiogadaria</taxon>
        <taxon>Gadariae</taxon>
        <taxon>Gadiformes</taxon>
        <taxon>Gadoidei</taxon>
        <taxon>Merlucciidae</taxon>
        <taxon>Merluccius</taxon>
    </lineage>
</organism>
<dbReference type="GO" id="GO:0016829">
    <property type="term" value="F:lyase activity"/>
    <property type="evidence" value="ECO:0007669"/>
    <property type="project" value="UniProtKB-KW"/>
</dbReference>
<evidence type="ECO:0000313" key="3">
    <source>
        <dbReference type="Proteomes" id="UP001174136"/>
    </source>
</evidence>
<accession>A0AA47NU18</accession>
<gene>
    <name evidence="2" type="primary">Apex2_1</name>
    <name evidence="2" type="ORF">N1851_026673</name>
</gene>
<dbReference type="Gene3D" id="3.60.10.10">
    <property type="entry name" value="Endonuclease/exonuclease/phosphatase"/>
    <property type="match status" value="1"/>
</dbReference>
<dbReference type="GO" id="GO:0004519">
    <property type="term" value="F:endonuclease activity"/>
    <property type="evidence" value="ECO:0007669"/>
    <property type="project" value="InterPro"/>
</dbReference>
<comment type="caution">
    <text evidence="2">The sequence shown here is derived from an EMBL/GenBank/DDBJ whole genome shotgun (WGS) entry which is preliminary data.</text>
</comment>
<evidence type="ECO:0000313" key="2">
    <source>
        <dbReference type="EMBL" id="KAK0137133.1"/>
    </source>
</evidence>
<sequence>MKIVTWNINGIRAFKGGIKHALDSLDADIICVQETKVTSKSHDHISPIGMLHEYRLLTL</sequence>
<dbReference type="InterPro" id="IPR036691">
    <property type="entry name" value="Endo/exonu/phosph_ase_sf"/>
</dbReference>
<dbReference type="SUPFAM" id="SSF56219">
    <property type="entry name" value="DNase I-like"/>
    <property type="match status" value="1"/>
</dbReference>
<dbReference type="AlphaFoldDB" id="A0AA47NU18"/>
<dbReference type="PROSITE" id="PS00726">
    <property type="entry name" value="AP_NUCLEASE_F1_1"/>
    <property type="match status" value="1"/>
</dbReference>